<name>A0A941F096_9ACTN</name>
<feature type="transmembrane region" description="Helical" evidence="1">
    <location>
        <begin position="15"/>
        <end position="36"/>
    </location>
</feature>
<comment type="caution">
    <text evidence="2">The sequence shown here is derived from an EMBL/GenBank/DDBJ whole genome shotgun (WGS) entry which is preliminary data.</text>
</comment>
<feature type="transmembrane region" description="Helical" evidence="1">
    <location>
        <begin position="126"/>
        <end position="143"/>
    </location>
</feature>
<dbReference type="EMBL" id="JAGSOG010000235">
    <property type="protein sequence ID" value="MBR7837844.1"/>
    <property type="molecule type" value="Genomic_DNA"/>
</dbReference>
<evidence type="ECO:0000313" key="2">
    <source>
        <dbReference type="EMBL" id="MBR7837844.1"/>
    </source>
</evidence>
<keyword evidence="3" id="KW-1185">Reference proteome</keyword>
<organism evidence="2 3">
    <name type="scientific">Actinospica durhamensis</name>
    <dbReference type="NCBI Taxonomy" id="1508375"/>
    <lineage>
        <taxon>Bacteria</taxon>
        <taxon>Bacillati</taxon>
        <taxon>Actinomycetota</taxon>
        <taxon>Actinomycetes</taxon>
        <taxon>Catenulisporales</taxon>
        <taxon>Actinospicaceae</taxon>
        <taxon>Actinospica</taxon>
    </lineage>
</organism>
<proteinExistence type="predicted"/>
<feature type="transmembrane region" description="Helical" evidence="1">
    <location>
        <begin position="57"/>
        <end position="83"/>
    </location>
</feature>
<evidence type="ECO:0000313" key="3">
    <source>
        <dbReference type="Proteomes" id="UP000675781"/>
    </source>
</evidence>
<protein>
    <submittedName>
        <fullName evidence="2">Ferric reductase-like transmembrane domain-containing protein</fullName>
    </submittedName>
</protein>
<feature type="transmembrane region" description="Helical" evidence="1">
    <location>
        <begin position="155"/>
        <end position="174"/>
    </location>
</feature>
<gene>
    <name evidence="2" type="ORF">KDL01_31505</name>
</gene>
<reference evidence="2" key="1">
    <citation type="submission" date="2021-04" db="EMBL/GenBank/DDBJ databases">
        <title>Genome based classification of Actinospica acidithermotolerans sp. nov., an actinobacterium isolated from an Indonesian hot spring.</title>
        <authorList>
            <person name="Kusuma A.B."/>
            <person name="Putra K.E."/>
            <person name="Nafisah S."/>
            <person name="Loh J."/>
            <person name="Nouioui I."/>
            <person name="Goodfellow M."/>
        </authorList>
    </citation>
    <scope>NUCLEOTIDE SEQUENCE</scope>
    <source>
        <strain evidence="2">CSCA 57</strain>
    </source>
</reference>
<keyword evidence="1" id="KW-0472">Membrane</keyword>
<accession>A0A941F096</accession>
<feature type="transmembrane region" description="Helical" evidence="1">
    <location>
        <begin position="181"/>
        <end position="202"/>
    </location>
</feature>
<evidence type="ECO:0000256" key="1">
    <source>
        <dbReference type="SAM" id="Phobius"/>
    </source>
</evidence>
<keyword evidence="1 2" id="KW-0812">Transmembrane</keyword>
<dbReference type="RefSeq" id="WP_212532307.1">
    <property type="nucleotide sequence ID" value="NZ_JAGSOG010000235.1"/>
</dbReference>
<feature type="transmembrane region" description="Helical" evidence="1">
    <location>
        <begin position="95"/>
        <end position="114"/>
    </location>
</feature>
<dbReference type="AlphaFoldDB" id="A0A941F096"/>
<keyword evidence="1" id="KW-1133">Transmembrane helix</keyword>
<sequence length="228" mass="24231">MNALFNDPLWFTTRASGTVAFGLLTVTVVLGVAGVARYAPARMGRFEVAALHRNISLLALAVLGVHIGTALADSFVPIGWTAVVVPFLSPYRTTWVGLGTLAFDLLLAVYLTSAVRLRIGQRRWKAVHLCSYGAWAVALFHAAGTGSDTRLGLQITLYSVCVAVVLAAILWRLYTVGPGHLAARVGLATASVATVAGFYGFLAAGPLAPNWSHRAQQAQSTEPMGERR</sequence>
<dbReference type="Proteomes" id="UP000675781">
    <property type="component" value="Unassembled WGS sequence"/>
</dbReference>